<proteinExistence type="predicted"/>
<dbReference type="EMBL" id="DF973196">
    <property type="protein sequence ID" value="GAU19243.1"/>
    <property type="molecule type" value="Genomic_DNA"/>
</dbReference>
<gene>
    <name evidence="1" type="ORF">TSUD_199240</name>
</gene>
<sequence>MPASGLVVGTLVKDQATERYGLLMRALSNPLEYDSSGEKELSHLKAISHQSNQQAFLFLFASSKQILKGSRCSMSWKAAHSCSLYPRYQHAVNSSMLPSSNYPRRDKRVGSLFPAINQGILRSLRSMSARSSRATLSTALTLGLLVWLRVSPLPSEWLVSDSYLVQEETSHFCLLRLLFEDSGSWNSSAATLTTATLVDNSQRMEPTLPFHIASQLYIALAQPFPLLSRPILYAGLYMQLLYWMGVALRANQLLYSAAKGRCEPYELMSGPEVVLSKSFSLVARLLINEPLNSSMHENSNYTAARLALSMRRRNSTELFTQARASRSLLGVLPTFFSFSCGHATNGKWSSPQVGRFVYKFKPKVQSNAMGLLFRVRKLLIHSPECEIICQSRWTKPEPTNSTFKGVPIPLLCLIQKANSSTSSFTEKPLVPLSLFIRSWCNGSKCANDMTELSAGIAPEFLHQRAKFELGELEFRTKLIKREGTLLGANFRLPPKEAPEGTITIDVPMTRVIGSNRWASYRRGGREAFGLTTENNREKGRAEATWFLSCDGGPLPYHYGCASPNQGQLSGTILFYRPCIRIEPALWLSRSLLQLSYALGKA</sequence>
<accession>A0A2Z6MAT2</accession>
<keyword evidence="2" id="KW-1185">Reference proteome</keyword>
<dbReference type="AlphaFoldDB" id="A0A2Z6MAT2"/>
<name>A0A2Z6MAT2_TRISU</name>
<reference evidence="2" key="1">
    <citation type="journal article" date="2017" name="Front. Plant Sci.">
        <title>Climate Clever Clovers: New Paradigm to Reduce the Environmental Footprint of Ruminants by Breeding Low Methanogenic Forages Utilizing Haplotype Variation.</title>
        <authorList>
            <person name="Kaur P."/>
            <person name="Appels R."/>
            <person name="Bayer P.E."/>
            <person name="Keeble-Gagnere G."/>
            <person name="Wang J."/>
            <person name="Hirakawa H."/>
            <person name="Shirasawa K."/>
            <person name="Vercoe P."/>
            <person name="Stefanova K."/>
            <person name="Durmic Z."/>
            <person name="Nichols P."/>
            <person name="Revell C."/>
            <person name="Isobe S.N."/>
            <person name="Edwards D."/>
            <person name="Erskine W."/>
        </authorList>
    </citation>
    <scope>NUCLEOTIDE SEQUENCE [LARGE SCALE GENOMIC DNA]</scope>
    <source>
        <strain evidence="2">cv. Daliak</strain>
    </source>
</reference>
<evidence type="ECO:0000313" key="1">
    <source>
        <dbReference type="EMBL" id="GAU19243.1"/>
    </source>
</evidence>
<organism evidence="1 2">
    <name type="scientific">Trifolium subterraneum</name>
    <name type="common">Subterranean clover</name>
    <dbReference type="NCBI Taxonomy" id="3900"/>
    <lineage>
        <taxon>Eukaryota</taxon>
        <taxon>Viridiplantae</taxon>
        <taxon>Streptophyta</taxon>
        <taxon>Embryophyta</taxon>
        <taxon>Tracheophyta</taxon>
        <taxon>Spermatophyta</taxon>
        <taxon>Magnoliopsida</taxon>
        <taxon>eudicotyledons</taxon>
        <taxon>Gunneridae</taxon>
        <taxon>Pentapetalae</taxon>
        <taxon>rosids</taxon>
        <taxon>fabids</taxon>
        <taxon>Fabales</taxon>
        <taxon>Fabaceae</taxon>
        <taxon>Papilionoideae</taxon>
        <taxon>50 kb inversion clade</taxon>
        <taxon>NPAAA clade</taxon>
        <taxon>Hologalegina</taxon>
        <taxon>IRL clade</taxon>
        <taxon>Trifolieae</taxon>
        <taxon>Trifolium</taxon>
    </lineage>
</organism>
<evidence type="ECO:0000313" key="2">
    <source>
        <dbReference type="Proteomes" id="UP000242715"/>
    </source>
</evidence>
<protein>
    <submittedName>
        <fullName evidence="1">Uncharacterized protein</fullName>
    </submittedName>
</protein>
<dbReference type="Proteomes" id="UP000242715">
    <property type="component" value="Unassembled WGS sequence"/>
</dbReference>